<comment type="function">
    <text evidence="1">Directs RNA polymerase II nuclear import.</text>
</comment>
<evidence type="ECO:0000256" key="2">
    <source>
        <dbReference type="ARBA" id="ARBA00004123"/>
    </source>
</evidence>
<evidence type="ECO:0000256" key="7">
    <source>
        <dbReference type="ARBA" id="ARBA00022490"/>
    </source>
</evidence>
<dbReference type="AlphaFoldDB" id="A0A232ELU3"/>
<proteinExistence type="inferred from homology"/>
<comment type="similarity">
    <text evidence="4">Belongs to the IWR1/SLC7A6OS family.</text>
</comment>
<keyword evidence="13" id="KW-1185">Reference proteome</keyword>
<keyword evidence="6" id="KW-0813">Transport</keyword>
<dbReference type="GO" id="GO:0015031">
    <property type="term" value="P:protein transport"/>
    <property type="evidence" value="ECO:0007669"/>
    <property type="project" value="UniProtKB-KW"/>
</dbReference>
<dbReference type="OrthoDB" id="6255506at2759"/>
<comment type="subcellular location">
    <subcellularLocation>
        <location evidence="3">Cytoplasm</location>
    </subcellularLocation>
    <subcellularLocation>
        <location evidence="2">Nucleus</location>
    </subcellularLocation>
</comment>
<dbReference type="InterPro" id="IPR013883">
    <property type="entry name" value="TF_Iwr1_dom"/>
</dbReference>
<dbReference type="PANTHER" id="PTHR31196:SF2">
    <property type="entry name" value="RNA POLYMERASE II NUCLEAR LOCALIZATION PROTEIN SLC7A6OS-RELATED"/>
    <property type="match status" value="1"/>
</dbReference>
<dbReference type="Pfam" id="PF08574">
    <property type="entry name" value="Iwr1"/>
    <property type="match status" value="1"/>
</dbReference>
<dbReference type="STRING" id="543379.A0A232ELU3"/>
<evidence type="ECO:0000259" key="11">
    <source>
        <dbReference type="Pfam" id="PF08574"/>
    </source>
</evidence>
<dbReference type="PANTHER" id="PTHR31196">
    <property type="entry name" value="RNA POLYMERASE II NUCLEAR LOCALIZATION PROTEIN SLC7A6OS-RELATED"/>
    <property type="match status" value="1"/>
</dbReference>
<evidence type="ECO:0000313" key="12">
    <source>
        <dbReference type="EMBL" id="OXU19325.1"/>
    </source>
</evidence>
<protein>
    <recommendedName>
        <fullName evidence="5">Probable RNA polymerase II nuclear localization protein SLC7A6OS</fullName>
    </recommendedName>
</protein>
<feature type="compositionally biased region" description="Low complexity" evidence="10">
    <location>
        <begin position="273"/>
        <end position="283"/>
    </location>
</feature>
<dbReference type="GO" id="GO:0005634">
    <property type="term" value="C:nucleus"/>
    <property type="evidence" value="ECO:0007669"/>
    <property type="project" value="UniProtKB-SubCell"/>
</dbReference>
<evidence type="ECO:0000256" key="5">
    <source>
        <dbReference type="ARBA" id="ARBA00017036"/>
    </source>
</evidence>
<evidence type="ECO:0000256" key="6">
    <source>
        <dbReference type="ARBA" id="ARBA00022448"/>
    </source>
</evidence>
<gene>
    <name evidence="12" type="ORF">TSAR_003763</name>
</gene>
<evidence type="ECO:0000313" key="13">
    <source>
        <dbReference type="Proteomes" id="UP000215335"/>
    </source>
</evidence>
<evidence type="ECO:0000256" key="1">
    <source>
        <dbReference type="ARBA" id="ARBA00003202"/>
    </source>
</evidence>
<accession>A0A232ELU3</accession>
<feature type="compositionally biased region" description="Basic and acidic residues" evidence="10">
    <location>
        <begin position="194"/>
        <end position="207"/>
    </location>
</feature>
<feature type="region of interest" description="Disordered" evidence="10">
    <location>
        <begin position="255"/>
        <end position="289"/>
    </location>
</feature>
<feature type="compositionally biased region" description="Basic and acidic residues" evidence="10">
    <location>
        <begin position="255"/>
        <end position="270"/>
    </location>
</feature>
<dbReference type="GO" id="GO:0032502">
    <property type="term" value="P:developmental process"/>
    <property type="evidence" value="ECO:0007669"/>
    <property type="project" value="TreeGrafter"/>
</dbReference>
<comment type="caution">
    <text evidence="12">The sequence shown here is derived from an EMBL/GenBank/DDBJ whole genome shotgun (WGS) entry which is preliminary data.</text>
</comment>
<evidence type="ECO:0000256" key="4">
    <source>
        <dbReference type="ARBA" id="ARBA00010218"/>
    </source>
</evidence>
<evidence type="ECO:0000256" key="3">
    <source>
        <dbReference type="ARBA" id="ARBA00004496"/>
    </source>
</evidence>
<keyword evidence="7" id="KW-0963">Cytoplasm</keyword>
<evidence type="ECO:0000256" key="10">
    <source>
        <dbReference type="SAM" id="MobiDB-lite"/>
    </source>
</evidence>
<dbReference type="GO" id="GO:0005737">
    <property type="term" value="C:cytoplasm"/>
    <property type="evidence" value="ECO:0007669"/>
    <property type="project" value="UniProtKB-SubCell"/>
</dbReference>
<keyword evidence="9" id="KW-0539">Nucleus</keyword>
<feature type="region of interest" description="Disordered" evidence="10">
    <location>
        <begin position="176"/>
        <end position="207"/>
    </location>
</feature>
<organism evidence="12 13">
    <name type="scientific">Trichomalopsis sarcophagae</name>
    <dbReference type="NCBI Taxonomy" id="543379"/>
    <lineage>
        <taxon>Eukaryota</taxon>
        <taxon>Metazoa</taxon>
        <taxon>Ecdysozoa</taxon>
        <taxon>Arthropoda</taxon>
        <taxon>Hexapoda</taxon>
        <taxon>Insecta</taxon>
        <taxon>Pterygota</taxon>
        <taxon>Neoptera</taxon>
        <taxon>Endopterygota</taxon>
        <taxon>Hymenoptera</taxon>
        <taxon>Apocrita</taxon>
        <taxon>Proctotrupomorpha</taxon>
        <taxon>Chalcidoidea</taxon>
        <taxon>Pteromalidae</taxon>
        <taxon>Pteromalinae</taxon>
        <taxon>Trichomalopsis</taxon>
    </lineage>
</organism>
<feature type="domain" description="Transcription factor Iwr1" evidence="11">
    <location>
        <begin position="138"/>
        <end position="199"/>
    </location>
</feature>
<reference evidence="12 13" key="1">
    <citation type="journal article" date="2017" name="Curr. Biol.">
        <title>The Evolution of Venom by Co-option of Single-Copy Genes.</title>
        <authorList>
            <person name="Martinson E.O."/>
            <person name="Mrinalini"/>
            <person name="Kelkar Y.D."/>
            <person name="Chang C.H."/>
            <person name="Werren J.H."/>
        </authorList>
    </citation>
    <scope>NUCLEOTIDE SEQUENCE [LARGE SCALE GENOMIC DNA]</scope>
    <source>
        <strain evidence="12 13">Alberta</strain>
        <tissue evidence="12">Whole body</tissue>
    </source>
</reference>
<evidence type="ECO:0000256" key="9">
    <source>
        <dbReference type="ARBA" id="ARBA00023242"/>
    </source>
</evidence>
<dbReference type="Proteomes" id="UP000215335">
    <property type="component" value="Unassembled WGS sequence"/>
</dbReference>
<sequence length="289" mass="33264">MAAILRVKRKKDHEPLDALLISCKRQKVESEEDSASVPLTAIVKFAGTVEKQDDCVIEHITKTFSKDVLKSNYKQHIVDITKKAREKTKQVSNENRYKIINSIRSLDTSLLKDLDEDNVNIIDIEDTKAAADQKTDVDYVYDLYYTQTKEAIQLENLLSVVPIEEDFVFEDYYKDNDYQGESEDSNSESNWRNDYPDSDHSENSIGENDIRNAMKNLTVADESSSDEDFVYGLDEEDVERYGWKYAHYKARIKKEMEDDDKSNGDYHSDMDDFSSSDQSSDCSVNGIDE</sequence>
<evidence type="ECO:0000256" key="8">
    <source>
        <dbReference type="ARBA" id="ARBA00022927"/>
    </source>
</evidence>
<name>A0A232ELU3_9HYME</name>
<dbReference type="EMBL" id="NNAY01003496">
    <property type="protein sequence ID" value="OXU19325.1"/>
    <property type="molecule type" value="Genomic_DNA"/>
</dbReference>
<keyword evidence="8" id="KW-0653">Protein transport</keyword>
<dbReference type="InterPro" id="IPR040218">
    <property type="entry name" value="SLC7A6OS"/>
</dbReference>